<keyword evidence="2" id="KW-0614">Plasmid</keyword>
<organism evidence="2 3">
    <name type="scientific">Peteryoungia algae</name>
    <dbReference type="NCBI Taxonomy" id="2919917"/>
    <lineage>
        <taxon>Bacteria</taxon>
        <taxon>Pseudomonadati</taxon>
        <taxon>Pseudomonadota</taxon>
        <taxon>Alphaproteobacteria</taxon>
        <taxon>Hyphomicrobiales</taxon>
        <taxon>Rhizobiaceae</taxon>
        <taxon>Peteryoungia</taxon>
    </lineage>
</organism>
<comment type="caution">
    <text evidence="2">The sequence shown here is derived from an EMBL/GenBank/DDBJ whole genome shotgun (WGS) entry which is preliminary data.</text>
</comment>
<keyword evidence="3" id="KW-1185">Reference proteome</keyword>
<dbReference type="Proteomes" id="UP001522662">
    <property type="component" value="Unassembled WGS sequence"/>
</dbReference>
<name>A0ABT0D410_9HYPH</name>
<keyword evidence="1" id="KW-1277">Toxin-antitoxin system</keyword>
<evidence type="ECO:0000313" key="2">
    <source>
        <dbReference type="EMBL" id="MCJ8240147.1"/>
    </source>
</evidence>
<evidence type="ECO:0000313" key="3">
    <source>
        <dbReference type="Proteomes" id="UP001522662"/>
    </source>
</evidence>
<gene>
    <name evidence="2" type="ORF">MKJ03_17585</name>
</gene>
<dbReference type="Pfam" id="PF05016">
    <property type="entry name" value="ParE_toxin"/>
    <property type="match status" value="1"/>
</dbReference>
<proteinExistence type="predicted"/>
<accession>A0ABT0D410</accession>
<protein>
    <submittedName>
        <fullName evidence="2">Type II toxin-antitoxin system RelE/ParE family toxin</fullName>
    </submittedName>
</protein>
<dbReference type="InterPro" id="IPR035093">
    <property type="entry name" value="RelE/ParE_toxin_dom_sf"/>
</dbReference>
<dbReference type="Gene3D" id="3.30.2310.20">
    <property type="entry name" value="RelE-like"/>
    <property type="match status" value="1"/>
</dbReference>
<dbReference type="InterPro" id="IPR007712">
    <property type="entry name" value="RelE/ParE_toxin"/>
</dbReference>
<geneLocation type="plasmid" evidence="2">
    <name>unnamed</name>
</geneLocation>
<dbReference type="EMBL" id="JALAYX010000005">
    <property type="protein sequence ID" value="MCJ8240147.1"/>
    <property type="molecule type" value="Genomic_DNA"/>
</dbReference>
<reference evidence="2 3" key="1">
    <citation type="submission" date="2022-03" db="EMBL/GenBank/DDBJ databases">
        <title>Rhizobium SSM4.3 sp. nov., isolated from Sediment (Gouqi Island).</title>
        <authorList>
            <person name="Chen G."/>
        </authorList>
    </citation>
    <scope>NUCLEOTIDE SEQUENCE [LARGE SCALE GENOMIC DNA]</scope>
    <source>
        <strain evidence="2 3">SSM4.3</strain>
        <plasmid evidence="2">unnamed</plasmid>
    </source>
</reference>
<dbReference type="RefSeq" id="WP_245137509.1">
    <property type="nucleotide sequence ID" value="NZ_CP128477.1"/>
</dbReference>
<sequence>MSSSSGRRYRLPPQAIEDLIQIYNYLYEGSPLAAERFTSDSERKIIDLAGSRNPGVCREWLKPGLRAFPYRPRCIYFRVVKDALVALRITHGRQGITPDTFPESED</sequence>
<evidence type="ECO:0000256" key="1">
    <source>
        <dbReference type="ARBA" id="ARBA00022649"/>
    </source>
</evidence>